<feature type="transmembrane region" description="Helical" evidence="1">
    <location>
        <begin position="60"/>
        <end position="80"/>
    </location>
</feature>
<name>X0X4L0_9ZZZZ</name>
<dbReference type="EMBL" id="BARS01032915">
    <property type="protein sequence ID" value="GAG19936.1"/>
    <property type="molecule type" value="Genomic_DNA"/>
</dbReference>
<evidence type="ECO:0008006" key="3">
    <source>
        <dbReference type="Google" id="ProtNLM"/>
    </source>
</evidence>
<feature type="transmembrane region" description="Helical" evidence="1">
    <location>
        <begin position="230"/>
        <end position="252"/>
    </location>
</feature>
<dbReference type="AlphaFoldDB" id="X0X4L0"/>
<reference evidence="2" key="1">
    <citation type="journal article" date="2014" name="Front. Microbiol.">
        <title>High frequency of phylogenetically diverse reductive dehalogenase-homologous genes in deep subseafloor sedimentary metagenomes.</title>
        <authorList>
            <person name="Kawai M."/>
            <person name="Futagami T."/>
            <person name="Toyoda A."/>
            <person name="Takaki Y."/>
            <person name="Nishi S."/>
            <person name="Hori S."/>
            <person name="Arai W."/>
            <person name="Tsubouchi T."/>
            <person name="Morono Y."/>
            <person name="Uchiyama I."/>
            <person name="Ito T."/>
            <person name="Fujiyama A."/>
            <person name="Inagaki F."/>
            <person name="Takami H."/>
        </authorList>
    </citation>
    <scope>NUCLEOTIDE SEQUENCE</scope>
    <source>
        <strain evidence="2">Expedition CK06-06</strain>
    </source>
</reference>
<feature type="transmembrane region" description="Helical" evidence="1">
    <location>
        <begin position="133"/>
        <end position="153"/>
    </location>
</feature>
<proteinExistence type="predicted"/>
<keyword evidence="1" id="KW-0472">Membrane</keyword>
<protein>
    <recommendedName>
        <fullName evidence="3">Peptide transporter</fullName>
    </recommendedName>
</protein>
<evidence type="ECO:0000256" key="1">
    <source>
        <dbReference type="SAM" id="Phobius"/>
    </source>
</evidence>
<feature type="non-terminal residue" evidence="2">
    <location>
        <position position="261"/>
    </location>
</feature>
<gene>
    <name evidence="2" type="ORF">S01H1_51034</name>
</gene>
<feature type="non-terminal residue" evidence="2">
    <location>
        <position position="1"/>
    </location>
</feature>
<comment type="caution">
    <text evidence="2">The sequence shown here is derived from an EMBL/GenBank/DDBJ whole genome shotgun (WGS) entry which is preliminary data.</text>
</comment>
<accession>X0X4L0</accession>
<evidence type="ECO:0000313" key="2">
    <source>
        <dbReference type="EMBL" id="GAG19936.1"/>
    </source>
</evidence>
<sequence length="261" mass="28871">FGTFFGQLSSMILGYGLFRLTSDFEKLPFPLAPVGAQGITALAEDIEEKKDESGEKSWRWRVFSIGGALGLTFGAVYLLLPNLTGALVGKSIQILPIPFSDFTGKTGAYLPAFASGINWNLANLIFGMVMPFFGMLGGFIGLIITAVANPIMYKWDILRNWKFGDDTIVTLFKNNIDFYFSFQIGLAVAIAIVGIWQVYRSIKKARLKKREEESDTGSGGSPKGRGDMPVWVVIGCYLFVTITYISVSALLLRWHHGTWRP</sequence>
<organism evidence="2">
    <name type="scientific">marine sediment metagenome</name>
    <dbReference type="NCBI Taxonomy" id="412755"/>
    <lineage>
        <taxon>unclassified sequences</taxon>
        <taxon>metagenomes</taxon>
        <taxon>ecological metagenomes</taxon>
    </lineage>
</organism>
<keyword evidence="1" id="KW-0812">Transmembrane</keyword>
<keyword evidence="1" id="KW-1133">Transmembrane helix</keyword>
<feature type="transmembrane region" description="Helical" evidence="1">
    <location>
        <begin position="178"/>
        <end position="199"/>
    </location>
</feature>